<reference evidence="10" key="1">
    <citation type="submission" date="2017-01" db="EMBL/GenBank/DDBJ databases">
        <title>Gardnerella vaginalis bacteremia associated with severe acute encephalopathy in a young female patient: Case Report and characterization of the isolate.</title>
        <authorList>
            <person name="Tankovic J."/>
            <person name="Timinskas A."/>
            <person name="Zilnyte M."/>
            <person name="Janulaitiene M."/>
            <person name="Zvirbliene A."/>
            <person name="Pleckaityte M."/>
        </authorList>
    </citation>
    <scope>NUCLEOTIDE SEQUENCE [LARGE SCALE GENOMIC DNA]</scope>
    <source>
        <strain evidence="10">GV37</strain>
    </source>
</reference>
<evidence type="ECO:0000256" key="6">
    <source>
        <dbReference type="PROSITE-ProRule" id="PRU01373"/>
    </source>
</evidence>
<dbReference type="InterPro" id="IPR050979">
    <property type="entry name" value="LD-transpeptidase"/>
</dbReference>
<gene>
    <name evidence="8" type="ORF">BVL65_03655</name>
    <name evidence="9" type="ORF">CJ213_01620</name>
</gene>
<evidence type="ECO:0000256" key="2">
    <source>
        <dbReference type="ARBA" id="ARBA00022679"/>
    </source>
</evidence>
<dbReference type="Proteomes" id="UP000186260">
    <property type="component" value="Chromosome"/>
</dbReference>
<keyword evidence="5 6" id="KW-0961">Cell wall biogenesis/degradation</keyword>
<dbReference type="PANTHER" id="PTHR30582:SF2">
    <property type="entry name" value="L,D-TRANSPEPTIDASE YCIB-RELATED"/>
    <property type="match status" value="1"/>
</dbReference>
<feature type="domain" description="L,D-TPase catalytic" evidence="7">
    <location>
        <begin position="140"/>
        <end position="261"/>
    </location>
</feature>
<evidence type="ECO:0000256" key="5">
    <source>
        <dbReference type="ARBA" id="ARBA00023316"/>
    </source>
</evidence>
<evidence type="ECO:0000259" key="7">
    <source>
        <dbReference type="PROSITE" id="PS52029"/>
    </source>
</evidence>
<dbReference type="GO" id="GO:0008360">
    <property type="term" value="P:regulation of cell shape"/>
    <property type="evidence" value="ECO:0007669"/>
    <property type="project" value="UniProtKB-UniRule"/>
</dbReference>
<keyword evidence="3 6" id="KW-0133">Cell shape</keyword>
<dbReference type="GO" id="GO:0005576">
    <property type="term" value="C:extracellular region"/>
    <property type="evidence" value="ECO:0007669"/>
    <property type="project" value="TreeGrafter"/>
</dbReference>
<evidence type="ECO:0000256" key="3">
    <source>
        <dbReference type="ARBA" id="ARBA00022960"/>
    </source>
</evidence>
<dbReference type="GO" id="GO:0018104">
    <property type="term" value="P:peptidoglycan-protein cross-linking"/>
    <property type="evidence" value="ECO:0007669"/>
    <property type="project" value="TreeGrafter"/>
</dbReference>
<dbReference type="Proteomes" id="UP000235293">
    <property type="component" value="Unassembled WGS sequence"/>
</dbReference>
<dbReference type="InterPro" id="IPR005490">
    <property type="entry name" value="LD_TPept_cat_dom"/>
</dbReference>
<accession>A0A9X7FEP8</accession>
<reference evidence="8" key="2">
    <citation type="submission" date="2017-01" db="EMBL/GenBank/DDBJ databases">
        <authorList>
            <person name="Timinskas A."/>
        </authorList>
    </citation>
    <scope>NUCLEOTIDE SEQUENCE</scope>
    <source>
        <strain evidence="8">GV37</strain>
    </source>
</reference>
<evidence type="ECO:0000256" key="1">
    <source>
        <dbReference type="ARBA" id="ARBA00004752"/>
    </source>
</evidence>
<proteinExistence type="predicted"/>
<dbReference type="Pfam" id="PF03734">
    <property type="entry name" value="YkuD"/>
    <property type="match status" value="1"/>
</dbReference>
<comment type="pathway">
    <text evidence="1 6">Cell wall biogenesis; peptidoglycan biosynthesis.</text>
</comment>
<dbReference type="RefSeq" id="WP_064621610.1">
    <property type="nucleotide sequence ID" value="NZ_CP019058.1"/>
</dbReference>
<dbReference type="Gene3D" id="2.40.440.10">
    <property type="entry name" value="L,D-transpeptidase catalytic domain-like"/>
    <property type="match status" value="1"/>
</dbReference>
<reference evidence="8" key="4">
    <citation type="journal article" date="2021" name="Pathogens">
        <title>Discrimination of Gardnerella Species by Combining MALDI-TOF Protein Profile, Chaperonin cpn60 Sequences, and Phenotypic Characteristics.</title>
        <authorList>
            <person name="Bulavaite A."/>
            <person name="Maier T."/>
            <person name="Pleckaityte M."/>
        </authorList>
    </citation>
    <scope>NUCLEOTIDE SEQUENCE</scope>
    <source>
        <strain evidence="8">GV37</strain>
    </source>
</reference>
<protein>
    <submittedName>
        <fullName evidence="8 9">L,D-transpeptidase</fullName>
    </submittedName>
</protein>
<evidence type="ECO:0000313" key="11">
    <source>
        <dbReference type="Proteomes" id="UP000235293"/>
    </source>
</evidence>
<dbReference type="GO" id="GO:0016740">
    <property type="term" value="F:transferase activity"/>
    <property type="evidence" value="ECO:0007669"/>
    <property type="project" value="UniProtKB-KW"/>
</dbReference>
<dbReference type="InterPro" id="IPR038063">
    <property type="entry name" value="Transpep_catalytic_dom"/>
</dbReference>
<evidence type="ECO:0000313" key="9">
    <source>
        <dbReference type="EMBL" id="PMC54863.1"/>
    </source>
</evidence>
<keyword evidence="2" id="KW-0808">Transferase</keyword>
<dbReference type="CDD" id="cd16913">
    <property type="entry name" value="YkuD_like"/>
    <property type="match status" value="1"/>
</dbReference>
<feature type="active site" description="Proton donor/acceptor" evidence="6">
    <location>
        <position position="210"/>
    </location>
</feature>
<reference evidence="9 11" key="3">
    <citation type="submission" date="2017-09" db="EMBL/GenBank/DDBJ databases">
        <title>Bacterial strain isolated from the female urinary microbiota.</title>
        <authorList>
            <person name="Thomas-White K."/>
            <person name="Kumar N."/>
            <person name="Forster S."/>
            <person name="Putonti C."/>
            <person name="Lawley T."/>
            <person name="Wolfe A.J."/>
        </authorList>
    </citation>
    <scope>NUCLEOTIDE SEQUENCE [LARGE SCALE GENOMIC DNA]</scope>
    <source>
        <strain evidence="9 11">UMB0411</strain>
    </source>
</reference>
<dbReference type="AlphaFoldDB" id="A0A9X7FEP8"/>
<organism evidence="9 11">
    <name type="scientific">Gardnerella swidsinskii</name>
    <dbReference type="NCBI Taxonomy" id="2792979"/>
    <lineage>
        <taxon>Bacteria</taxon>
        <taxon>Bacillati</taxon>
        <taxon>Actinomycetota</taxon>
        <taxon>Actinomycetes</taxon>
        <taxon>Bifidobacteriales</taxon>
        <taxon>Bifidobacteriaceae</taxon>
        <taxon>Gardnerella</taxon>
    </lineage>
</organism>
<keyword evidence="10" id="KW-1185">Reference proteome</keyword>
<dbReference type="GO" id="GO:0071972">
    <property type="term" value="F:peptidoglycan L,D-transpeptidase activity"/>
    <property type="evidence" value="ECO:0007669"/>
    <property type="project" value="TreeGrafter"/>
</dbReference>
<dbReference type="PANTHER" id="PTHR30582">
    <property type="entry name" value="L,D-TRANSPEPTIDASE"/>
    <property type="match status" value="1"/>
</dbReference>
<evidence type="ECO:0000256" key="4">
    <source>
        <dbReference type="ARBA" id="ARBA00022984"/>
    </source>
</evidence>
<keyword evidence="4 6" id="KW-0573">Peptidoglycan synthesis</keyword>
<dbReference type="GO" id="GO:0071555">
    <property type="term" value="P:cell wall organization"/>
    <property type="evidence" value="ECO:0007669"/>
    <property type="project" value="UniProtKB-UniRule"/>
</dbReference>
<evidence type="ECO:0000313" key="10">
    <source>
        <dbReference type="Proteomes" id="UP000186260"/>
    </source>
</evidence>
<name>A0A9X7FEP8_9BIFI</name>
<dbReference type="PROSITE" id="PS52029">
    <property type="entry name" value="LD_TPASE"/>
    <property type="match status" value="1"/>
</dbReference>
<evidence type="ECO:0000313" key="8">
    <source>
        <dbReference type="EMBL" id="APW18672.1"/>
    </source>
</evidence>
<sequence length="261" mass="29920">MQFIRNIMNDIKKCIRIAAKMRNWWRRSSKAARITSSVLLASLLIAWLCFIIFETVNMVSYSSRYSAKLQNSVLIQREKNAYSDNLGNKDNEVADNKSFEKYFDKYCKQKLDKSTVNHVFWKHPTGGEYPNLSGVKVSDLKVNVDLKKQRVHILANGKTVYTMIMSSGMGDSTPHGDYHINMRGKHFFNHEEKVGADYWVGFIGGEYLFHSVPTRYNFGEYIPSEGMKLGKPASHGCVRLSVADAKWFYKNIPDGTAVHIR</sequence>
<dbReference type="SUPFAM" id="SSF141523">
    <property type="entry name" value="L,D-transpeptidase catalytic domain-like"/>
    <property type="match status" value="1"/>
</dbReference>
<dbReference type="EMBL" id="PNGY01000001">
    <property type="protein sequence ID" value="PMC54863.1"/>
    <property type="molecule type" value="Genomic_DNA"/>
</dbReference>
<feature type="active site" description="Nucleophile" evidence="6">
    <location>
        <position position="237"/>
    </location>
</feature>
<dbReference type="EMBL" id="CP019058">
    <property type="protein sequence ID" value="APW18672.1"/>
    <property type="molecule type" value="Genomic_DNA"/>
</dbReference>